<keyword evidence="1" id="KW-0812">Transmembrane</keyword>
<keyword evidence="1" id="KW-1133">Transmembrane helix</keyword>
<evidence type="ECO:0000313" key="3">
    <source>
        <dbReference type="Proteomes" id="UP000295472"/>
    </source>
</evidence>
<proteinExistence type="predicted"/>
<organism evidence="2 3">
    <name type="scientific">Halanaerobium congolense</name>
    <dbReference type="NCBI Taxonomy" id="54121"/>
    <lineage>
        <taxon>Bacteria</taxon>
        <taxon>Bacillati</taxon>
        <taxon>Bacillota</taxon>
        <taxon>Clostridia</taxon>
        <taxon>Halanaerobiales</taxon>
        <taxon>Halanaerobiaceae</taxon>
        <taxon>Halanaerobium</taxon>
    </lineage>
</organism>
<comment type="caution">
    <text evidence="2">The sequence shown here is derived from an EMBL/GenBank/DDBJ whole genome shotgun (WGS) entry which is preliminary data.</text>
</comment>
<sequence length="244" mass="28463">MLILILLIFLMFVFPFSLPFIINNLILDFPYLTSFEAENWMSFFGSYSGGIITGFITLYVLYMTLKKNTELQDEKNRLSIIPYLVFESILFSEIEEEKHKIDFNKNFVLGNQDLKRMLTKNKILIKVKNIGLGNIVDLKIKRNFAKFNGHKLKLDSNSELYSTNEKTIQTSVNVLKQEEEKIYKIIISNYAETKEHGDSFSLIFEFEDFIGNVYNQKVEFKVLKPDEATIASIENIEAPKHIRK</sequence>
<evidence type="ECO:0000256" key="1">
    <source>
        <dbReference type="SAM" id="Phobius"/>
    </source>
</evidence>
<reference evidence="2 3" key="1">
    <citation type="submission" date="2019-03" db="EMBL/GenBank/DDBJ databases">
        <title>Subsurface microbial communities from deep shales in Ohio and West Virginia, USA.</title>
        <authorList>
            <person name="Wrighton K."/>
        </authorList>
    </citation>
    <scope>NUCLEOTIDE SEQUENCE [LARGE SCALE GENOMIC DNA]</scope>
    <source>
        <strain evidence="2 3">DSMZ 11287</strain>
    </source>
</reference>
<dbReference type="Proteomes" id="UP000295472">
    <property type="component" value="Unassembled WGS sequence"/>
</dbReference>
<dbReference type="AlphaFoldDB" id="A0A4R8GDW3"/>
<feature type="transmembrane region" description="Helical" evidence="1">
    <location>
        <begin position="43"/>
        <end position="62"/>
    </location>
</feature>
<keyword evidence="1" id="KW-0472">Membrane</keyword>
<accession>A0A4R8GDW3</accession>
<name>A0A4R8GDW3_9FIRM</name>
<protein>
    <submittedName>
        <fullName evidence="2">Uncharacterized protein</fullName>
    </submittedName>
</protein>
<gene>
    <name evidence="2" type="ORF">C7954_11533</name>
</gene>
<evidence type="ECO:0000313" key="2">
    <source>
        <dbReference type="EMBL" id="TDX43652.1"/>
    </source>
</evidence>
<dbReference type="EMBL" id="SOEF01000015">
    <property type="protein sequence ID" value="TDX43652.1"/>
    <property type="molecule type" value="Genomic_DNA"/>
</dbReference>